<sequence length="389" mass="44147">MKKGKIVFLKYDKLVVKENKSTKEKRKRETSSSPHSSDLQLKNQQTSMPFKQLTLGKRKTQQNTETKVKITENRKPPPSRLVIVGENDQHPLSANNQSNDKTKCDIHIPSINTRSLRTPEKLIELETEINEIKWDIVGISEMRRQGEGIEDYGNHMLYYKGETPGQYGVGLLIKHNYTHVDQINHRMNMFAKETIVNEVALSEKNSLEAGLPEKFSPMIMAIEHSGIQVTTDAIKSKLLDMETGNGNSSEDLEVSRKWQHKRKQASTTLNEDSASTSNLPKTKLATNLISVSKLIEKGNRVYFNKDGCLIYNRDGDLVATATLLNGVYRLNMQERLIATATTSGHIWHRRLGHVNSDSLMKTKNAVTRMDLVEKIEKSKSRKTCRCEGK</sequence>
<dbReference type="InterPro" id="IPR025724">
    <property type="entry name" value="GAG-pre-integrase_dom"/>
</dbReference>
<dbReference type="EMBL" id="BGZK01000152">
    <property type="protein sequence ID" value="GBP23596.1"/>
    <property type="molecule type" value="Genomic_DNA"/>
</dbReference>
<evidence type="ECO:0000256" key="1">
    <source>
        <dbReference type="SAM" id="MobiDB-lite"/>
    </source>
</evidence>
<feature type="compositionally biased region" description="Polar residues" evidence="1">
    <location>
        <begin position="265"/>
        <end position="277"/>
    </location>
</feature>
<feature type="region of interest" description="Disordered" evidence="1">
    <location>
        <begin position="17"/>
        <end position="81"/>
    </location>
</feature>
<name>A0A4C1UCC2_EUMVA</name>
<dbReference type="Proteomes" id="UP000299102">
    <property type="component" value="Unassembled WGS sequence"/>
</dbReference>
<keyword evidence="4" id="KW-1185">Reference proteome</keyword>
<evidence type="ECO:0000313" key="3">
    <source>
        <dbReference type="EMBL" id="GBP23596.1"/>
    </source>
</evidence>
<evidence type="ECO:0000313" key="4">
    <source>
        <dbReference type="Proteomes" id="UP000299102"/>
    </source>
</evidence>
<evidence type="ECO:0000259" key="2">
    <source>
        <dbReference type="Pfam" id="PF13976"/>
    </source>
</evidence>
<reference evidence="3 4" key="1">
    <citation type="journal article" date="2019" name="Commun. Biol.">
        <title>The bagworm genome reveals a unique fibroin gene that provides high tensile strength.</title>
        <authorList>
            <person name="Kono N."/>
            <person name="Nakamura H."/>
            <person name="Ohtoshi R."/>
            <person name="Tomita M."/>
            <person name="Numata K."/>
            <person name="Arakawa K."/>
        </authorList>
    </citation>
    <scope>NUCLEOTIDE SEQUENCE [LARGE SCALE GENOMIC DNA]</scope>
</reference>
<dbReference type="InterPro" id="IPR036691">
    <property type="entry name" value="Endo/exonu/phosph_ase_sf"/>
</dbReference>
<dbReference type="Gene3D" id="3.60.10.10">
    <property type="entry name" value="Endonuclease/exonuclease/phosphatase"/>
    <property type="match status" value="1"/>
</dbReference>
<feature type="region of interest" description="Disordered" evidence="1">
    <location>
        <begin position="245"/>
        <end position="277"/>
    </location>
</feature>
<accession>A0A4C1UCC2</accession>
<dbReference type="AlphaFoldDB" id="A0A4C1UCC2"/>
<comment type="caution">
    <text evidence="3">The sequence shown here is derived from an EMBL/GenBank/DDBJ whole genome shotgun (WGS) entry which is preliminary data.</text>
</comment>
<protein>
    <recommendedName>
        <fullName evidence="2">GAG-pre-integrase domain-containing protein</fullName>
    </recommendedName>
</protein>
<feature type="compositionally biased region" description="Basic and acidic residues" evidence="1">
    <location>
        <begin position="66"/>
        <end position="75"/>
    </location>
</feature>
<dbReference type="OrthoDB" id="413361at2759"/>
<dbReference type="SUPFAM" id="SSF56219">
    <property type="entry name" value="DNase I-like"/>
    <property type="match status" value="1"/>
</dbReference>
<feature type="domain" description="GAG-pre-integrase" evidence="2">
    <location>
        <begin position="327"/>
        <end position="384"/>
    </location>
</feature>
<proteinExistence type="predicted"/>
<organism evidence="3 4">
    <name type="scientific">Eumeta variegata</name>
    <name type="common">Bagworm moth</name>
    <name type="synonym">Eumeta japonica</name>
    <dbReference type="NCBI Taxonomy" id="151549"/>
    <lineage>
        <taxon>Eukaryota</taxon>
        <taxon>Metazoa</taxon>
        <taxon>Ecdysozoa</taxon>
        <taxon>Arthropoda</taxon>
        <taxon>Hexapoda</taxon>
        <taxon>Insecta</taxon>
        <taxon>Pterygota</taxon>
        <taxon>Neoptera</taxon>
        <taxon>Endopterygota</taxon>
        <taxon>Lepidoptera</taxon>
        <taxon>Glossata</taxon>
        <taxon>Ditrysia</taxon>
        <taxon>Tineoidea</taxon>
        <taxon>Psychidae</taxon>
        <taxon>Oiketicinae</taxon>
        <taxon>Eumeta</taxon>
    </lineage>
</organism>
<dbReference type="Pfam" id="PF13976">
    <property type="entry name" value="gag_pre-integrs"/>
    <property type="match status" value="1"/>
</dbReference>
<gene>
    <name evidence="3" type="ORF">EVAR_80212_1</name>
</gene>
<feature type="compositionally biased region" description="Polar residues" evidence="1">
    <location>
        <begin position="31"/>
        <end position="49"/>
    </location>
</feature>
<feature type="compositionally biased region" description="Basic and acidic residues" evidence="1">
    <location>
        <begin position="17"/>
        <end position="30"/>
    </location>
</feature>